<evidence type="ECO:0000313" key="1">
    <source>
        <dbReference type="EMBL" id="CAJ1003885.1"/>
    </source>
</evidence>
<protein>
    <submittedName>
        <fullName evidence="1">Major capsid protein</fullName>
    </submittedName>
</protein>
<dbReference type="Pfam" id="PF03864">
    <property type="entry name" value="Phage_cap_E"/>
    <property type="match status" value="1"/>
</dbReference>
<name>A0AA48ME60_9BACL</name>
<dbReference type="Gene3D" id="3.15.30.10">
    <property type="entry name" value="putative capsid protein of prophage domain like"/>
    <property type="match status" value="1"/>
</dbReference>
<sequence length="378" mass="42720">MKIPKSMVCNQMIRPQNAATVTGGEINIYEPQTMQPAIQKRMPVTTFLRNTFFPGFSTFPTETVLMDFYKNRQKIAPFVAEGSKPVNIRRDGYETKVYKAPYIAISAPYDTKLLQTRLPGEQVFGGMTPEERALALMQRDYQELDDMIVRREEAMIADLLQNGKVTITGYVDDSATQVRTETVDYNFDNVINLTGANKWSDPTSDKYEDLYQAVSMVRKSGFNPTIVVLGEGAWNNLRKDSNFMDKYMDLRYAQFGMINPQLSLRNGNGFAYIGRLSELGVDLYQYLAWYYDETTQSLKPYIEPDKVIVGATNIGEMLYGATTHIPEDSIDFVTVEGPRAPKVTVNRETDTKSLIVKSRPLPKPYDVGAWAVINTVGT</sequence>
<dbReference type="Gene3D" id="3.30.1930.10">
    <property type="entry name" value="capsid protein of prophage domain"/>
    <property type="match status" value="1"/>
</dbReference>
<dbReference type="EMBL" id="OY569118">
    <property type="protein sequence ID" value="CAJ1003885.1"/>
    <property type="molecule type" value="Genomic_DNA"/>
</dbReference>
<accession>A0AA48ME60</accession>
<organism evidence="1 2">
    <name type="scientific">Brevibacillus aydinogluensis</name>
    <dbReference type="NCBI Taxonomy" id="927786"/>
    <lineage>
        <taxon>Bacteria</taxon>
        <taxon>Bacillati</taxon>
        <taxon>Bacillota</taxon>
        <taxon>Bacilli</taxon>
        <taxon>Bacillales</taxon>
        <taxon>Paenibacillaceae</taxon>
        <taxon>Brevibacillus</taxon>
    </lineage>
</organism>
<reference evidence="1" key="1">
    <citation type="submission" date="2023-07" db="EMBL/GenBank/DDBJ databases">
        <authorList>
            <person name="Ivanov I."/>
            <person name="Teneva D."/>
            <person name="Stoikov I."/>
        </authorList>
    </citation>
    <scope>NUCLEOTIDE SEQUENCE</scope>
    <source>
        <strain evidence="1">4475</strain>
    </source>
</reference>
<dbReference type="Proteomes" id="UP001189619">
    <property type="component" value="Chromosome"/>
</dbReference>
<dbReference type="AlphaFoldDB" id="A0AA48ME60"/>
<gene>
    <name evidence="1" type="ORF">BSPP4475_16295</name>
</gene>
<dbReference type="InterPro" id="IPR005564">
    <property type="entry name" value="Major_capsid_GpE"/>
</dbReference>
<keyword evidence="2" id="KW-1185">Reference proteome</keyword>
<proteinExistence type="predicted"/>
<evidence type="ECO:0000313" key="2">
    <source>
        <dbReference type="Proteomes" id="UP001189619"/>
    </source>
</evidence>
<dbReference type="RefSeq" id="WP_304414641.1">
    <property type="nucleotide sequence ID" value="NZ_OY569118.1"/>
</dbReference>
<dbReference type="KEGG" id="bayd:BSPP4475_16295"/>